<dbReference type="Proteomes" id="UP000011087">
    <property type="component" value="Unassembled WGS sequence"/>
</dbReference>
<gene>
    <name evidence="2" type="ORF">GUITHDRAFT_133580</name>
</gene>
<dbReference type="EnsemblProtists" id="EKX52498">
    <property type="protein sequence ID" value="EKX52498"/>
    <property type="gene ID" value="GUITHDRAFT_133580"/>
</dbReference>
<protein>
    <submittedName>
        <fullName evidence="2 3">Uncharacterized protein</fullName>
    </submittedName>
</protein>
<dbReference type="EMBL" id="JH992972">
    <property type="protein sequence ID" value="EKX52498.1"/>
    <property type="molecule type" value="Genomic_DNA"/>
</dbReference>
<evidence type="ECO:0000313" key="2">
    <source>
        <dbReference type="EMBL" id="EKX52498.1"/>
    </source>
</evidence>
<feature type="signal peptide" evidence="1">
    <location>
        <begin position="1"/>
        <end position="38"/>
    </location>
</feature>
<dbReference type="KEGG" id="gtt:GUITHDRAFT_133580"/>
<feature type="chain" id="PRO_5008771872" evidence="1">
    <location>
        <begin position="39"/>
        <end position="590"/>
    </location>
</feature>
<reference evidence="4" key="2">
    <citation type="submission" date="2012-11" db="EMBL/GenBank/DDBJ databases">
        <authorList>
            <person name="Kuo A."/>
            <person name="Curtis B.A."/>
            <person name="Tanifuji G."/>
            <person name="Burki F."/>
            <person name="Gruber A."/>
            <person name="Irimia M."/>
            <person name="Maruyama S."/>
            <person name="Arias M.C."/>
            <person name="Ball S.G."/>
            <person name="Gile G.H."/>
            <person name="Hirakawa Y."/>
            <person name="Hopkins J.F."/>
            <person name="Rensing S.A."/>
            <person name="Schmutz J."/>
            <person name="Symeonidi A."/>
            <person name="Elias M."/>
            <person name="Eveleigh R.J."/>
            <person name="Herman E.K."/>
            <person name="Klute M.J."/>
            <person name="Nakayama T."/>
            <person name="Obornik M."/>
            <person name="Reyes-Prieto A."/>
            <person name="Armbrust E.V."/>
            <person name="Aves S.J."/>
            <person name="Beiko R.G."/>
            <person name="Coutinho P."/>
            <person name="Dacks J.B."/>
            <person name="Durnford D.G."/>
            <person name="Fast N.M."/>
            <person name="Green B.R."/>
            <person name="Grisdale C."/>
            <person name="Hempe F."/>
            <person name="Henrissat B."/>
            <person name="Hoppner M.P."/>
            <person name="Ishida K.-I."/>
            <person name="Kim E."/>
            <person name="Koreny L."/>
            <person name="Kroth P.G."/>
            <person name="Liu Y."/>
            <person name="Malik S.-B."/>
            <person name="Maier U.G."/>
            <person name="McRose D."/>
            <person name="Mock T."/>
            <person name="Neilson J.A."/>
            <person name="Onodera N.T."/>
            <person name="Poole A.M."/>
            <person name="Pritham E.J."/>
            <person name="Richards T.A."/>
            <person name="Rocap G."/>
            <person name="Roy S.W."/>
            <person name="Sarai C."/>
            <person name="Schaack S."/>
            <person name="Shirato S."/>
            <person name="Slamovits C.H."/>
            <person name="Spencer D.F."/>
            <person name="Suzuki S."/>
            <person name="Worden A.Z."/>
            <person name="Zauner S."/>
            <person name="Barry K."/>
            <person name="Bell C."/>
            <person name="Bharti A.K."/>
            <person name="Crow J.A."/>
            <person name="Grimwood J."/>
            <person name="Kramer R."/>
            <person name="Lindquist E."/>
            <person name="Lucas S."/>
            <person name="Salamov A."/>
            <person name="McFadden G.I."/>
            <person name="Lane C.E."/>
            <person name="Keeling P.J."/>
            <person name="Gray M.W."/>
            <person name="Grigoriev I.V."/>
            <person name="Archibald J.M."/>
        </authorList>
    </citation>
    <scope>NUCLEOTIDE SEQUENCE</scope>
    <source>
        <strain evidence="4">CCMP2712</strain>
    </source>
</reference>
<keyword evidence="4" id="KW-1185">Reference proteome</keyword>
<name>L1JWM4_GUITC</name>
<evidence type="ECO:0000313" key="4">
    <source>
        <dbReference type="Proteomes" id="UP000011087"/>
    </source>
</evidence>
<dbReference type="RefSeq" id="XP_005839478.1">
    <property type="nucleotide sequence ID" value="XM_005839421.1"/>
</dbReference>
<dbReference type="AlphaFoldDB" id="L1JWM4"/>
<organism evidence="2">
    <name type="scientific">Guillardia theta (strain CCMP2712)</name>
    <name type="common">Cryptophyte</name>
    <dbReference type="NCBI Taxonomy" id="905079"/>
    <lineage>
        <taxon>Eukaryota</taxon>
        <taxon>Cryptophyceae</taxon>
        <taxon>Pyrenomonadales</taxon>
        <taxon>Geminigeraceae</taxon>
        <taxon>Guillardia</taxon>
    </lineage>
</organism>
<proteinExistence type="predicted"/>
<dbReference type="HOGENOM" id="CLU_462694_0_0_1"/>
<dbReference type="PaxDb" id="55529-EKX52498"/>
<dbReference type="GeneID" id="17309176"/>
<reference evidence="3" key="3">
    <citation type="submission" date="2015-06" db="UniProtKB">
        <authorList>
            <consortium name="EnsemblProtists"/>
        </authorList>
    </citation>
    <scope>IDENTIFICATION</scope>
</reference>
<keyword evidence="1" id="KW-0732">Signal</keyword>
<evidence type="ECO:0000256" key="1">
    <source>
        <dbReference type="SAM" id="SignalP"/>
    </source>
</evidence>
<sequence length="590" mass="67108">MKESMATGRLPCGRMGRIPFLLKFVLLAHLVWRPQAGARTETSQGPQVVQTPSMQESRRSEACWVGLRLRGGQEGGAGWSLLERYDRASRVQPEEGSGIVEARGGEQHVDAAVRQKHEEGKGERVSPGDQPTILKARGYAGIRLEHAIARRRVMKMRSSNASRLMESPYLPLFLCKGGRDAVIQMQRRRLWRLGLQNPERLGEDEGPLLETEQLFEPDNLIRLQVNDWKPHLDVGEKEQTLFIDKMLREQTAAGRLKLLVESSGKLGEKTIEQWRRHLSIISQKIRALQEHCAACDSEEVDREAGCTLKQVETCSLNRFEDEIMAAINNIDDVCSALYDFKEEVEKEEMGVPVECTQRYLYLDMAIMGWEFIFSSLQEDSQDCIFDGSLLPEGFPSNGSIVEPASVSSPIIYNFRLNHSVVPLNRSSKLIMGNDSNFQLCAFESEETVLDFAFLHSTLGDCYFERVLGPPYARVFTRDDRQQNLRRAMKHYDNARQLFLMQNPLHWARCNIGIAQCLLHLPFPYILLRIEREADVGKMRLDVGGNRKGDRARNLLLAFCLLHEASVLLEPLRTKLSVLKDWAQRHTSTVS</sequence>
<reference evidence="2 4" key="1">
    <citation type="journal article" date="2012" name="Nature">
        <title>Algal genomes reveal evolutionary mosaicism and the fate of nucleomorphs.</title>
        <authorList>
            <consortium name="DOE Joint Genome Institute"/>
            <person name="Curtis B.A."/>
            <person name="Tanifuji G."/>
            <person name="Burki F."/>
            <person name="Gruber A."/>
            <person name="Irimia M."/>
            <person name="Maruyama S."/>
            <person name="Arias M.C."/>
            <person name="Ball S.G."/>
            <person name="Gile G.H."/>
            <person name="Hirakawa Y."/>
            <person name="Hopkins J.F."/>
            <person name="Kuo A."/>
            <person name="Rensing S.A."/>
            <person name="Schmutz J."/>
            <person name="Symeonidi A."/>
            <person name="Elias M."/>
            <person name="Eveleigh R.J."/>
            <person name="Herman E.K."/>
            <person name="Klute M.J."/>
            <person name="Nakayama T."/>
            <person name="Obornik M."/>
            <person name="Reyes-Prieto A."/>
            <person name="Armbrust E.V."/>
            <person name="Aves S.J."/>
            <person name="Beiko R.G."/>
            <person name="Coutinho P."/>
            <person name="Dacks J.B."/>
            <person name="Durnford D.G."/>
            <person name="Fast N.M."/>
            <person name="Green B.R."/>
            <person name="Grisdale C.J."/>
            <person name="Hempel F."/>
            <person name="Henrissat B."/>
            <person name="Hoppner M.P."/>
            <person name="Ishida K."/>
            <person name="Kim E."/>
            <person name="Koreny L."/>
            <person name="Kroth P.G."/>
            <person name="Liu Y."/>
            <person name="Malik S.B."/>
            <person name="Maier U.G."/>
            <person name="McRose D."/>
            <person name="Mock T."/>
            <person name="Neilson J.A."/>
            <person name="Onodera N.T."/>
            <person name="Poole A.M."/>
            <person name="Pritham E.J."/>
            <person name="Richards T.A."/>
            <person name="Rocap G."/>
            <person name="Roy S.W."/>
            <person name="Sarai C."/>
            <person name="Schaack S."/>
            <person name="Shirato S."/>
            <person name="Slamovits C.H."/>
            <person name="Spencer D.F."/>
            <person name="Suzuki S."/>
            <person name="Worden A.Z."/>
            <person name="Zauner S."/>
            <person name="Barry K."/>
            <person name="Bell C."/>
            <person name="Bharti A.K."/>
            <person name="Crow J.A."/>
            <person name="Grimwood J."/>
            <person name="Kramer R."/>
            <person name="Lindquist E."/>
            <person name="Lucas S."/>
            <person name="Salamov A."/>
            <person name="McFadden G.I."/>
            <person name="Lane C.E."/>
            <person name="Keeling P.J."/>
            <person name="Gray M.W."/>
            <person name="Grigoriev I.V."/>
            <person name="Archibald J.M."/>
        </authorList>
    </citation>
    <scope>NUCLEOTIDE SEQUENCE</scope>
    <source>
        <strain evidence="2 4">CCMP2712</strain>
    </source>
</reference>
<evidence type="ECO:0000313" key="3">
    <source>
        <dbReference type="EnsemblProtists" id="EKX52498"/>
    </source>
</evidence>
<accession>L1JWM4</accession>